<dbReference type="Proteomes" id="UP001154282">
    <property type="component" value="Unassembled WGS sequence"/>
</dbReference>
<organism evidence="2 3">
    <name type="scientific">Linum tenue</name>
    <dbReference type="NCBI Taxonomy" id="586396"/>
    <lineage>
        <taxon>Eukaryota</taxon>
        <taxon>Viridiplantae</taxon>
        <taxon>Streptophyta</taxon>
        <taxon>Embryophyta</taxon>
        <taxon>Tracheophyta</taxon>
        <taxon>Spermatophyta</taxon>
        <taxon>Magnoliopsida</taxon>
        <taxon>eudicotyledons</taxon>
        <taxon>Gunneridae</taxon>
        <taxon>Pentapetalae</taxon>
        <taxon>rosids</taxon>
        <taxon>fabids</taxon>
        <taxon>Malpighiales</taxon>
        <taxon>Linaceae</taxon>
        <taxon>Linum</taxon>
    </lineage>
</organism>
<accession>A0AAV0S0N9</accession>
<proteinExistence type="predicted"/>
<feature type="signal peptide" evidence="1">
    <location>
        <begin position="1"/>
        <end position="17"/>
    </location>
</feature>
<keyword evidence="3" id="KW-1185">Reference proteome</keyword>
<evidence type="ECO:0008006" key="4">
    <source>
        <dbReference type="Google" id="ProtNLM"/>
    </source>
</evidence>
<reference evidence="2" key="1">
    <citation type="submission" date="2022-08" db="EMBL/GenBank/DDBJ databases">
        <authorList>
            <person name="Gutierrez-Valencia J."/>
        </authorList>
    </citation>
    <scope>NUCLEOTIDE SEQUENCE</scope>
</reference>
<evidence type="ECO:0000313" key="3">
    <source>
        <dbReference type="Proteomes" id="UP001154282"/>
    </source>
</evidence>
<gene>
    <name evidence="2" type="ORF">LITE_LOCUS50833</name>
</gene>
<keyword evidence="1" id="KW-0732">Signal</keyword>
<comment type="caution">
    <text evidence="2">The sequence shown here is derived from an EMBL/GenBank/DDBJ whole genome shotgun (WGS) entry which is preliminary data.</text>
</comment>
<protein>
    <recommendedName>
        <fullName evidence="4">Secreted protein</fullName>
    </recommendedName>
</protein>
<feature type="chain" id="PRO_5043886095" description="Secreted protein" evidence="1">
    <location>
        <begin position="18"/>
        <end position="64"/>
    </location>
</feature>
<evidence type="ECO:0000256" key="1">
    <source>
        <dbReference type="SAM" id="SignalP"/>
    </source>
</evidence>
<sequence>MLAFISLVIFFFPLLQSCICIYTSISLLCNTYQKDKNSNRIENYPLSFSFQSFVEFYMVSEQVL</sequence>
<dbReference type="AlphaFoldDB" id="A0AAV0S0N9"/>
<name>A0AAV0S0N9_9ROSI</name>
<evidence type="ECO:0000313" key="2">
    <source>
        <dbReference type="EMBL" id="CAI0626385.1"/>
    </source>
</evidence>
<dbReference type="EMBL" id="CAMGYJ010000011">
    <property type="protein sequence ID" value="CAI0626385.1"/>
    <property type="molecule type" value="Genomic_DNA"/>
</dbReference>